<dbReference type="STRING" id="1280948.HY36_03845"/>
<protein>
    <recommendedName>
        <fullName evidence="2">ABC-type transport auxiliary lipoprotein component domain-containing protein</fullName>
    </recommendedName>
</protein>
<gene>
    <name evidence="3" type="ORF">HY36_03845</name>
</gene>
<dbReference type="eggNOG" id="COG3218">
    <property type="taxonomic scope" value="Bacteria"/>
</dbReference>
<dbReference type="SUPFAM" id="SSF159594">
    <property type="entry name" value="XCC0632-like"/>
    <property type="match status" value="1"/>
</dbReference>
<feature type="domain" description="ABC-type transport auxiliary lipoprotein component" evidence="2">
    <location>
        <begin position="48"/>
        <end position="186"/>
    </location>
</feature>
<evidence type="ECO:0000313" key="4">
    <source>
        <dbReference type="Proteomes" id="UP000024547"/>
    </source>
</evidence>
<keyword evidence="4" id="KW-1185">Reference proteome</keyword>
<dbReference type="Pfam" id="PF03886">
    <property type="entry name" value="ABC_trans_aux"/>
    <property type="match status" value="1"/>
</dbReference>
<accession>A0A059E151</accession>
<feature type="chain" id="PRO_5001570813" description="ABC-type transport auxiliary lipoprotein component domain-containing protein" evidence="1">
    <location>
        <begin position="20"/>
        <end position="202"/>
    </location>
</feature>
<evidence type="ECO:0000256" key="1">
    <source>
        <dbReference type="SAM" id="SignalP"/>
    </source>
</evidence>
<dbReference type="AlphaFoldDB" id="A0A059E151"/>
<dbReference type="OrthoDB" id="7618596at2"/>
<dbReference type="Proteomes" id="UP000024547">
    <property type="component" value="Unassembled WGS sequence"/>
</dbReference>
<keyword evidence="1" id="KW-0732">Signal</keyword>
<sequence length="202" mass="21158">MIRKLATCLATGVAAFGLAACVSVLPEPKVPQGLYRFAAVETVYDLEASIVVREPEASRLVAGRAIAAEDSSGALRLVPNVEWTDSSTRLIQMAMLDALEGNGSGKAIVPETGALAEYELAWQVTDFTLSGTTGRCRVRATLLEGASRDVLDQTIISTTQQADGDSNADRAKALAGAGRACVDEVAGFVSQYINAHAAEPES</sequence>
<dbReference type="InterPro" id="IPR005586">
    <property type="entry name" value="ABC_trans_aux"/>
</dbReference>
<dbReference type="EMBL" id="AWFH01000012">
    <property type="protein sequence ID" value="KCZ61689.1"/>
    <property type="molecule type" value="Genomic_DNA"/>
</dbReference>
<dbReference type="PROSITE" id="PS51257">
    <property type="entry name" value="PROKAR_LIPOPROTEIN"/>
    <property type="match status" value="1"/>
</dbReference>
<proteinExistence type="predicted"/>
<evidence type="ECO:0000259" key="2">
    <source>
        <dbReference type="Pfam" id="PF03886"/>
    </source>
</evidence>
<dbReference type="PATRIC" id="fig|1280948.3.peg.1598"/>
<feature type="signal peptide" evidence="1">
    <location>
        <begin position="1"/>
        <end position="19"/>
    </location>
</feature>
<dbReference type="Gene3D" id="3.40.50.10610">
    <property type="entry name" value="ABC-type transport auxiliary lipoprotein component"/>
    <property type="match status" value="1"/>
</dbReference>
<dbReference type="RefSeq" id="WP_035550838.1">
    <property type="nucleotide sequence ID" value="NZ_AWFH01000012.1"/>
</dbReference>
<organism evidence="3 4">
    <name type="scientific">Hyphomonas atlantica</name>
    <dbReference type="NCBI Taxonomy" id="1280948"/>
    <lineage>
        <taxon>Bacteria</taxon>
        <taxon>Pseudomonadati</taxon>
        <taxon>Pseudomonadota</taxon>
        <taxon>Alphaproteobacteria</taxon>
        <taxon>Hyphomonadales</taxon>
        <taxon>Hyphomonadaceae</taxon>
        <taxon>Hyphomonas</taxon>
    </lineage>
</organism>
<comment type="caution">
    <text evidence="3">The sequence shown here is derived from an EMBL/GenBank/DDBJ whole genome shotgun (WGS) entry which is preliminary data.</text>
</comment>
<name>A0A059E151_9PROT</name>
<evidence type="ECO:0000313" key="3">
    <source>
        <dbReference type="EMBL" id="KCZ61689.1"/>
    </source>
</evidence>
<reference evidence="3 4" key="1">
    <citation type="journal article" date="2014" name="Antonie Van Leeuwenhoek">
        <title>Hyphomonas beringensis sp. nov. and Hyphomonas chukchiensis sp. nov., isolated from surface seawater of the Bering Sea and Chukchi Sea.</title>
        <authorList>
            <person name="Li C."/>
            <person name="Lai Q."/>
            <person name="Li G."/>
            <person name="Dong C."/>
            <person name="Wang J."/>
            <person name="Liao Y."/>
            <person name="Shao Z."/>
        </authorList>
    </citation>
    <scope>NUCLEOTIDE SEQUENCE [LARGE SCALE GENOMIC DNA]</scope>
    <source>
        <strain evidence="3 4">22II1-22F38</strain>
    </source>
</reference>